<protein>
    <recommendedName>
        <fullName evidence="5">Secreted protein</fullName>
    </recommendedName>
</protein>
<reference evidence="3 4" key="1">
    <citation type="submission" date="2023-01" db="EMBL/GenBank/DDBJ databases">
        <title>Minimal conservation of predation-associated metabolite biosynthetic gene clusters underscores biosynthetic potential of Myxococcota including descriptions for ten novel species: Archangium lansinium sp. nov., Myxococcus landrumus sp. nov., Nannocystis bai.</title>
        <authorList>
            <person name="Ahearne A."/>
            <person name="Stevens C."/>
            <person name="Dowd S."/>
        </authorList>
    </citation>
    <scope>NUCLEOTIDE SEQUENCE [LARGE SCALE GENOMIC DNA]</scope>
    <source>
        <strain evidence="3 4">WIWO2</strain>
    </source>
</reference>
<proteinExistence type="predicted"/>
<feature type="chain" id="PRO_5046389854" description="Secreted protein" evidence="2">
    <location>
        <begin position="26"/>
        <end position="212"/>
    </location>
</feature>
<dbReference type="Proteomes" id="UP001217485">
    <property type="component" value="Unassembled WGS sequence"/>
</dbReference>
<evidence type="ECO:0000313" key="3">
    <source>
        <dbReference type="EMBL" id="MDC0678870.1"/>
    </source>
</evidence>
<sequence length="212" mass="22160">MKAHRIIQGALLLAAAQLPFVIACARVVEGSDGAETEAEPDRGDDTDPGPESSDTTSGGGAEATDPALDLFACGFELSCERVVVHISAVPPETLPCAARLVLGGGTGVLGSLLTPGPYVDETESLIFVLGDGTALVQTRERHCGREGMECGPTPVWELSQHQICDLVVSPDLEAACEADTEECAFLPWGDVTNCRAVEEHTCEDVTALLAAR</sequence>
<feature type="signal peptide" evidence="2">
    <location>
        <begin position="1"/>
        <end position="25"/>
    </location>
</feature>
<evidence type="ECO:0008006" key="5">
    <source>
        <dbReference type="Google" id="ProtNLM"/>
    </source>
</evidence>
<keyword evidence="4" id="KW-1185">Reference proteome</keyword>
<name>A0ABT5BXH1_9BACT</name>
<keyword evidence="2" id="KW-0732">Signal</keyword>
<accession>A0ABT5BXH1</accession>
<comment type="caution">
    <text evidence="3">The sequence shown here is derived from an EMBL/GenBank/DDBJ whole genome shotgun (WGS) entry which is preliminary data.</text>
</comment>
<gene>
    <name evidence="3" type="ORF">POL72_14080</name>
</gene>
<evidence type="ECO:0000256" key="2">
    <source>
        <dbReference type="SAM" id="SignalP"/>
    </source>
</evidence>
<organism evidence="3 4">
    <name type="scientific">Sorangium atrum</name>
    <dbReference type="NCBI Taxonomy" id="2995308"/>
    <lineage>
        <taxon>Bacteria</taxon>
        <taxon>Pseudomonadati</taxon>
        <taxon>Myxococcota</taxon>
        <taxon>Polyangia</taxon>
        <taxon>Polyangiales</taxon>
        <taxon>Polyangiaceae</taxon>
        <taxon>Sorangium</taxon>
    </lineage>
</organism>
<feature type="region of interest" description="Disordered" evidence="1">
    <location>
        <begin position="32"/>
        <end position="61"/>
    </location>
</feature>
<dbReference type="EMBL" id="JAQNDK010000001">
    <property type="protein sequence ID" value="MDC0678870.1"/>
    <property type="molecule type" value="Genomic_DNA"/>
</dbReference>
<evidence type="ECO:0000313" key="4">
    <source>
        <dbReference type="Proteomes" id="UP001217485"/>
    </source>
</evidence>
<dbReference type="RefSeq" id="WP_272095717.1">
    <property type="nucleotide sequence ID" value="NZ_JAQNDK010000001.1"/>
</dbReference>
<evidence type="ECO:0000256" key="1">
    <source>
        <dbReference type="SAM" id="MobiDB-lite"/>
    </source>
</evidence>
<dbReference type="PROSITE" id="PS51257">
    <property type="entry name" value="PROKAR_LIPOPROTEIN"/>
    <property type="match status" value="1"/>
</dbReference>